<evidence type="ECO:0000256" key="2">
    <source>
        <dbReference type="ARBA" id="ARBA00023015"/>
    </source>
</evidence>
<dbReference type="EMBL" id="PTJA01000004">
    <property type="protein sequence ID" value="PPK81433.1"/>
    <property type="molecule type" value="Genomic_DNA"/>
</dbReference>
<keyword evidence="5" id="KW-0175">Coiled coil</keyword>
<dbReference type="AlphaFoldDB" id="A0A2S6HUB0"/>
<comment type="caution">
    <text evidence="6">The sequence shown here is derived from an EMBL/GenBank/DDBJ whole genome shotgun (WGS) entry which is preliminary data.</text>
</comment>
<proteinExistence type="inferred from homology"/>
<dbReference type="GO" id="GO:0045892">
    <property type="term" value="P:negative regulation of DNA-templated transcription"/>
    <property type="evidence" value="ECO:0007669"/>
    <property type="project" value="InterPro"/>
</dbReference>
<keyword evidence="2" id="KW-0805">Transcription regulation</keyword>
<dbReference type="InterPro" id="IPR036390">
    <property type="entry name" value="WH_DNA-bd_sf"/>
</dbReference>
<dbReference type="Pfam" id="PF03965">
    <property type="entry name" value="Penicillinase_R"/>
    <property type="match status" value="1"/>
</dbReference>
<dbReference type="GO" id="GO:0003677">
    <property type="term" value="F:DNA binding"/>
    <property type="evidence" value="ECO:0007669"/>
    <property type="project" value="UniProtKB-KW"/>
</dbReference>
<protein>
    <submittedName>
        <fullName evidence="6">BlaI family penicillinase repressor</fullName>
    </submittedName>
</protein>
<dbReference type="Gene3D" id="1.10.10.10">
    <property type="entry name" value="Winged helix-like DNA-binding domain superfamily/Winged helix DNA-binding domain"/>
    <property type="match status" value="1"/>
</dbReference>
<dbReference type="InterPro" id="IPR005650">
    <property type="entry name" value="BlaI_family"/>
</dbReference>
<evidence type="ECO:0000256" key="4">
    <source>
        <dbReference type="ARBA" id="ARBA00023163"/>
    </source>
</evidence>
<gene>
    <name evidence="6" type="ORF">BXY41_104236</name>
</gene>
<keyword evidence="3" id="KW-0238">DNA-binding</keyword>
<sequence>MANKISKISESEWEVMKLLWKSNPLSSEDIIHGLSPKHSWSAQTIKTFITRLSNKGVISYKKEGRLYYYFPLFSKEEYIKYENNSFLKRVYDGALDMLLTNFLAEKELSVEELEQLENILKDKKQNKSSD</sequence>
<evidence type="ECO:0000256" key="5">
    <source>
        <dbReference type="SAM" id="Coils"/>
    </source>
</evidence>
<dbReference type="PIRSF" id="PIRSF019455">
    <property type="entry name" value="CopR_AtkY"/>
    <property type="match status" value="1"/>
</dbReference>
<organism evidence="6 7">
    <name type="scientific">Lacrimispora xylanisolvens</name>
    <dbReference type="NCBI Taxonomy" id="384636"/>
    <lineage>
        <taxon>Bacteria</taxon>
        <taxon>Bacillati</taxon>
        <taxon>Bacillota</taxon>
        <taxon>Clostridia</taxon>
        <taxon>Lachnospirales</taxon>
        <taxon>Lachnospiraceae</taxon>
        <taxon>Lacrimispora</taxon>
    </lineage>
</organism>
<dbReference type="SUPFAM" id="SSF46785">
    <property type="entry name" value="Winged helix' DNA-binding domain"/>
    <property type="match status" value="1"/>
</dbReference>
<accession>A0A2S6HUB0</accession>
<evidence type="ECO:0000256" key="3">
    <source>
        <dbReference type="ARBA" id="ARBA00023125"/>
    </source>
</evidence>
<evidence type="ECO:0000256" key="1">
    <source>
        <dbReference type="ARBA" id="ARBA00011046"/>
    </source>
</evidence>
<keyword evidence="4" id="KW-0804">Transcription</keyword>
<dbReference type="InterPro" id="IPR036388">
    <property type="entry name" value="WH-like_DNA-bd_sf"/>
</dbReference>
<reference evidence="6 7" key="1">
    <citation type="submission" date="2018-02" db="EMBL/GenBank/DDBJ databases">
        <title>Genomic Encyclopedia of Archaeal and Bacterial Type Strains, Phase II (KMG-II): from individual species to whole genera.</title>
        <authorList>
            <person name="Goeker M."/>
        </authorList>
    </citation>
    <scope>NUCLEOTIDE SEQUENCE [LARGE SCALE GENOMIC DNA]</scope>
    <source>
        <strain evidence="6 7">DSM 3808</strain>
    </source>
</reference>
<dbReference type="RefSeq" id="WP_278321416.1">
    <property type="nucleotide sequence ID" value="NZ_PTJA01000004.1"/>
</dbReference>
<comment type="similarity">
    <text evidence="1">Belongs to the BlaI transcriptional regulatory family.</text>
</comment>
<keyword evidence="7" id="KW-1185">Reference proteome</keyword>
<dbReference type="Gene3D" id="1.10.4040.10">
    <property type="entry name" value="Penicillinase repressor domain"/>
    <property type="match status" value="1"/>
</dbReference>
<feature type="coiled-coil region" evidence="5">
    <location>
        <begin position="99"/>
        <end position="130"/>
    </location>
</feature>
<name>A0A2S6HUB0_9FIRM</name>
<evidence type="ECO:0000313" key="6">
    <source>
        <dbReference type="EMBL" id="PPK81433.1"/>
    </source>
</evidence>
<dbReference type="Proteomes" id="UP000237749">
    <property type="component" value="Unassembled WGS sequence"/>
</dbReference>
<evidence type="ECO:0000313" key="7">
    <source>
        <dbReference type="Proteomes" id="UP000237749"/>
    </source>
</evidence>